<sequence length="741" mass="79932">MRVAIVILLTFVGFFLTHGSSTTTFKHYIVYMGDHSHPDSDSVIRANHDLLASVIGCSIDEAQRAAVHHYTKSFKGFSAMLTAEQAQQLSEDESVISVFESSTARAQTTHSWEFLGIDSIYQYNRLPIDTKSDIIIGVVDTGIWPESKSFSDKGLGPVPKRFKGECVTGENFTESNCNRKIIGARYYSKGFEAQNGPLESFDQPFYRSARDADGHGTHTASTASGSVVRNVSLYGKIASGVARGGAPSARLAIYKALWFNSADAADVLLAIDDAINDGVDIISLSLSFPASTYFEDPVSIGGFHAFRKGILVSASAGNNYLPGTVANVAPWILTVAASSIDRDFSSNVYLGNSKMLKGYSLNPLKMDGFYGVINASFCEKESLNHTLIKGKIVVCYDMDSTTVESIKRGGGVGMILVKSFPKEILRQFEIPGTQISLEQSQLFQSYLSTDKKPIAKISRTVTVLKTRPAPVVASFSSKGPNKIAPSIIKPDITAPGVNILAAWSPVATAETAGRPVDYNIISGTSMACPHVSAIAAIIKSVHPSWSPAAIQSAIMTTATVLDNTQKPMLSSLKESVSTPFDFGSGHVNPIAALDPGLVYDFDSNDAYDFICSNNATLGERLGLTGKAVPCKTPPIPIYNLNYPSIGVTNMTGSLSVNRTVTYYGEGPTVYVASVKQPMGVNVMIRPNKIRFSKVGEKKSFMVEFKPYKDTNGSFVFGELIWSNLNGLHRVRSPIALHVLSV</sequence>
<keyword evidence="4 7" id="KW-0378">Hydrolase</keyword>
<dbReference type="PRINTS" id="PR00723">
    <property type="entry name" value="SUBTILISIN"/>
</dbReference>
<evidence type="ECO:0000259" key="9">
    <source>
        <dbReference type="Pfam" id="PF00082"/>
    </source>
</evidence>
<dbReference type="InterPro" id="IPR041469">
    <property type="entry name" value="Subtilisin-like_FN3"/>
</dbReference>
<proteinExistence type="inferred from homology"/>
<feature type="active site" description="Charge relay system" evidence="6 7">
    <location>
        <position position="525"/>
    </location>
</feature>
<evidence type="ECO:0000256" key="3">
    <source>
        <dbReference type="ARBA" id="ARBA00022729"/>
    </source>
</evidence>
<dbReference type="Pfam" id="PF05922">
    <property type="entry name" value="Inhibitor_I9"/>
    <property type="match status" value="1"/>
</dbReference>
<feature type="signal peptide" evidence="8">
    <location>
        <begin position="1"/>
        <end position="19"/>
    </location>
</feature>
<name>A0A822ZZ04_NELNU</name>
<dbReference type="PANTHER" id="PTHR10795">
    <property type="entry name" value="PROPROTEIN CONVERTASE SUBTILISIN/KEXIN"/>
    <property type="match status" value="1"/>
</dbReference>
<feature type="active site" description="Charge relay system" evidence="6 7">
    <location>
        <position position="215"/>
    </location>
</feature>
<keyword evidence="13" id="KW-1185">Reference proteome</keyword>
<evidence type="ECO:0008006" key="14">
    <source>
        <dbReference type="Google" id="ProtNLM"/>
    </source>
</evidence>
<dbReference type="GO" id="GO:0006508">
    <property type="term" value="P:proteolysis"/>
    <property type="evidence" value="ECO:0007669"/>
    <property type="project" value="UniProtKB-KW"/>
</dbReference>
<dbReference type="InterPro" id="IPR037045">
    <property type="entry name" value="S8pro/Inhibitor_I9_sf"/>
</dbReference>
<dbReference type="Gene3D" id="3.50.30.30">
    <property type="match status" value="1"/>
</dbReference>
<dbReference type="InterPro" id="IPR034197">
    <property type="entry name" value="Peptidases_S8_3"/>
</dbReference>
<evidence type="ECO:0000256" key="4">
    <source>
        <dbReference type="ARBA" id="ARBA00022801"/>
    </source>
</evidence>
<feature type="active site" description="Charge relay system" evidence="6 7">
    <location>
        <position position="140"/>
    </location>
</feature>
<dbReference type="InterPro" id="IPR015500">
    <property type="entry name" value="Peptidase_S8_subtilisin-rel"/>
</dbReference>
<comment type="caution">
    <text evidence="12">The sequence shown here is derived from an EMBL/GenBank/DDBJ whole genome shotgun (WGS) entry which is preliminary data.</text>
</comment>
<evidence type="ECO:0000256" key="7">
    <source>
        <dbReference type="PROSITE-ProRule" id="PRU01240"/>
    </source>
</evidence>
<dbReference type="Pfam" id="PF17766">
    <property type="entry name" value="fn3_6"/>
    <property type="match status" value="1"/>
</dbReference>
<dbReference type="CDD" id="cd02120">
    <property type="entry name" value="PA_subtilisin_like"/>
    <property type="match status" value="1"/>
</dbReference>
<dbReference type="Gene3D" id="2.60.40.2310">
    <property type="match status" value="1"/>
</dbReference>
<keyword evidence="5 7" id="KW-0720">Serine protease</keyword>
<dbReference type="Pfam" id="PF00082">
    <property type="entry name" value="Peptidase_S8"/>
    <property type="match status" value="1"/>
</dbReference>
<dbReference type="PROSITE" id="PS51892">
    <property type="entry name" value="SUBTILASE"/>
    <property type="match status" value="1"/>
</dbReference>
<dbReference type="GO" id="GO:0004252">
    <property type="term" value="F:serine-type endopeptidase activity"/>
    <property type="evidence" value="ECO:0007669"/>
    <property type="project" value="UniProtKB-UniRule"/>
</dbReference>
<comment type="similarity">
    <text evidence="1 7">Belongs to the peptidase S8 family.</text>
</comment>
<dbReference type="Gene3D" id="3.40.50.200">
    <property type="entry name" value="Peptidase S8/S53 domain"/>
    <property type="match status" value="1"/>
</dbReference>
<gene>
    <name evidence="12" type="ORF">HUJ06_018532</name>
</gene>
<evidence type="ECO:0000256" key="2">
    <source>
        <dbReference type="ARBA" id="ARBA00022670"/>
    </source>
</evidence>
<accession>A0A822ZZ04</accession>
<dbReference type="PROSITE" id="PS00138">
    <property type="entry name" value="SUBTILASE_SER"/>
    <property type="match status" value="1"/>
</dbReference>
<feature type="domain" description="Inhibitor I9" evidence="10">
    <location>
        <begin position="28"/>
        <end position="105"/>
    </location>
</feature>
<evidence type="ECO:0000256" key="8">
    <source>
        <dbReference type="SAM" id="SignalP"/>
    </source>
</evidence>
<organism evidence="12 13">
    <name type="scientific">Nelumbo nucifera</name>
    <name type="common">Sacred lotus</name>
    <dbReference type="NCBI Taxonomy" id="4432"/>
    <lineage>
        <taxon>Eukaryota</taxon>
        <taxon>Viridiplantae</taxon>
        <taxon>Streptophyta</taxon>
        <taxon>Embryophyta</taxon>
        <taxon>Tracheophyta</taxon>
        <taxon>Spermatophyta</taxon>
        <taxon>Magnoliopsida</taxon>
        <taxon>Proteales</taxon>
        <taxon>Nelumbonaceae</taxon>
        <taxon>Nelumbo</taxon>
    </lineage>
</organism>
<dbReference type="SUPFAM" id="SSF52743">
    <property type="entry name" value="Subtilisin-like"/>
    <property type="match status" value="1"/>
</dbReference>
<dbReference type="InterPro" id="IPR023828">
    <property type="entry name" value="Peptidase_S8_Ser-AS"/>
</dbReference>
<reference evidence="12 13" key="1">
    <citation type="journal article" date="2020" name="Mol. Biol. Evol.">
        <title>Distinct Expression and Methylation Patterns for Genes with Different Fates following a Single Whole-Genome Duplication in Flowering Plants.</title>
        <authorList>
            <person name="Shi T."/>
            <person name="Rahmani R.S."/>
            <person name="Gugger P.F."/>
            <person name="Wang M."/>
            <person name="Li H."/>
            <person name="Zhang Y."/>
            <person name="Li Z."/>
            <person name="Wang Q."/>
            <person name="Van de Peer Y."/>
            <person name="Marchal K."/>
            <person name="Chen J."/>
        </authorList>
    </citation>
    <scope>NUCLEOTIDE SEQUENCE [LARGE SCALE GENOMIC DNA]</scope>
    <source>
        <tissue evidence="12">Leaf</tissue>
    </source>
</reference>
<evidence type="ECO:0000256" key="5">
    <source>
        <dbReference type="ARBA" id="ARBA00022825"/>
    </source>
</evidence>
<dbReference type="AlphaFoldDB" id="A0A822ZZ04"/>
<evidence type="ECO:0000313" key="12">
    <source>
        <dbReference type="EMBL" id="DAD48595.1"/>
    </source>
</evidence>
<dbReference type="FunFam" id="3.40.50.200:FF:000006">
    <property type="entry name" value="Subtilisin-like protease SBT1.5"/>
    <property type="match status" value="1"/>
</dbReference>
<evidence type="ECO:0000259" key="10">
    <source>
        <dbReference type="Pfam" id="PF05922"/>
    </source>
</evidence>
<protein>
    <recommendedName>
        <fullName evidence="14">Subtilisin-like protease SBT5.3</fullName>
    </recommendedName>
</protein>
<evidence type="ECO:0000259" key="11">
    <source>
        <dbReference type="Pfam" id="PF17766"/>
    </source>
</evidence>
<feature type="domain" description="Peptidase S8/S53" evidence="9">
    <location>
        <begin position="132"/>
        <end position="562"/>
    </location>
</feature>
<evidence type="ECO:0000256" key="1">
    <source>
        <dbReference type="ARBA" id="ARBA00011073"/>
    </source>
</evidence>
<keyword evidence="2 7" id="KW-0645">Protease</keyword>
<dbReference type="InterPro" id="IPR000209">
    <property type="entry name" value="Peptidase_S8/S53_dom"/>
</dbReference>
<dbReference type="InterPro" id="IPR036852">
    <property type="entry name" value="Peptidase_S8/S53_dom_sf"/>
</dbReference>
<dbReference type="EMBL" id="DUZY01000008">
    <property type="protein sequence ID" value="DAD48595.1"/>
    <property type="molecule type" value="Genomic_DNA"/>
</dbReference>
<dbReference type="InterPro" id="IPR045051">
    <property type="entry name" value="SBT"/>
</dbReference>
<evidence type="ECO:0000256" key="6">
    <source>
        <dbReference type="PIRSR" id="PIRSR615500-1"/>
    </source>
</evidence>
<feature type="domain" description="Subtilisin-like protease fibronectin type-III" evidence="11">
    <location>
        <begin position="639"/>
        <end position="735"/>
    </location>
</feature>
<dbReference type="InterPro" id="IPR010259">
    <property type="entry name" value="S8pro/Inhibitor_I9"/>
</dbReference>
<keyword evidence="3 8" id="KW-0732">Signal</keyword>
<dbReference type="Gene3D" id="3.30.70.80">
    <property type="entry name" value="Peptidase S8 propeptide/proteinase inhibitor I9"/>
    <property type="match status" value="1"/>
</dbReference>
<dbReference type="CDD" id="cd04852">
    <property type="entry name" value="Peptidases_S8_3"/>
    <property type="match status" value="1"/>
</dbReference>
<dbReference type="Proteomes" id="UP000607653">
    <property type="component" value="Unassembled WGS sequence"/>
</dbReference>
<feature type="chain" id="PRO_5032281068" description="Subtilisin-like protease SBT5.3" evidence="8">
    <location>
        <begin position="20"/>
        <end position="741"/>
    </location>
</feature>
<evidence type="ECO:0000313" key="13">
    <source>
        <dbReference type="Proteomes" id="UP000607653"/>
    </source>
</evidence>